<organism evidence="6 7">
    <name type="scientific">Thalassiosira oceanica</name>
    <name type="common">Marine diatom</name>
    <dbReference type="NCBI Taxonomy" id="159749"/>
    <lineage>
        <taxon>Eukaryota</taxon>
        <taxon>Sar</taxon>
        <taxon>Stramenopiles</taxon>
        <taxon>Ochrophyta</taxon>
        <taxon>Bacillariophyta</taxon>
        <taxon>Coscinodiscophyceae</taxon>
        <taxon>Thalassiosirophycidae</taxon>
        <taxon>Thalassiosirales</taxon>
        <taxon>Thalassiosiraceae</taxon>
        <taxon>Thalassiosira</taxon>
    </lineage>
</organism>
<evidence type="ECO:0000256" key="4">
    <source>
        <dbReference type="SAM" id="MobiDB-lite"/>
    </source>
</evidence>
<dbReference type="PANTHER" id="PTHR44140:SF2">
    <property type="entry name" value="LD25575P"/>
    <property type="match status" value="1"/>
</dbReference>
<dbReference type="GO" id="GO:0005783">
    <property type="term" value="C:endoplasmic reticulum"/>
    <property type="evidence" value="ECO:0007669"/>
    <property type="project" value="UniProtKB-SubCell"/>
</dbReference>
<name>K0SGU6_THAOC</name>
<dbReference type="GO" id="GO:0051087">
    <property type="term" value="F:protein-folding chaperone binding"/>
    <property type="evidence" value="ECO:0007669"/>
    <property type="project" value="TreeGrafter"/>
</dbReference>
<dbReference type="PROSITE" id="PS50076">
    <property type="entry name" value="DNAJ_2"/>
    <property type="match status" value="1"/>
</dbReference>
<feature type="region of interest" description="Disordered" evidence="4">
    <location>
        <begin position="94"/>
        <end position="156"/>
    </location>
</feature>
<sequence>KTDNDGRRVEDLVFIAGGTDGIGLSLLALELKRAQYSKVFVLGRDFRKVDQLLSENDNTDNTDNTLSPARERLVKVPCDITCLGEMERTLSSIGDNSIHDFVSTQQRHEDHRRRQEERRRQQQDHRQQHSGMSESPSRPRPSSGINDPDLDPSNMEWNLGRAHKVLGNLGRNATSREIKMAYRLESRRWHPDHHVGKSSFKEAESRMQTINAAYEYLRELSRT</sequence>
<dbReference type="GO" id="GO:0051787">
    <property type="term" value="F:misfolded protein binding"/>
    <property type="evidence" value="ECO:0007669"/>
    <property type="project" value="TreeGrafter"/>
</dbReference>
<feature type="domain" description="J" evidence="5">
    <location>
        <begin position="161"/>
        <end position="222"/>
    </location>
</feature>
<dbReference type="SMART" id="SM00271">
    <property type="entry name" value="DnaJ"/>
    <property type="match status" value="1"/>
</dbReference>
<dbReference type="InterPro" id="IPR036869">
    <property type="entry name" value="J_dom_sf"/>
</dbReference>
<dbReference type="Pfam" id="PF00226">
    <property type="entry name" value="DnaJ"/>
    <property type="match status" value="1"/>
</dbReference>
<evidence type="ECO:0000256" key="1">
    <source>
        <dbReference type="ARBA" id="ARBA00004240"/>
    </source>
</evidence>
<feature type="compositionally biased region" description="Basic and acidic residues" evidence="4">
    <location>
        <begin position="106"/>
        <end position="127"/>
    </location>
</feature>
<dbReference type="SUPFAM" id="SSF51735">
    <property type="entry name" value="NAD(P)-binding Rossmann-fold domains"/>
    <property type="match status" value="1"/>
</dbReference>
<accession>K0SGU6</accession>
<dbReference type="PRINTS" id="PR00625">
    <property type="entry name" value="JDOMAIN"/>
</dbReference>
<dbReference type="Proteomes" id="UP000266841">
    <property type="component" value="Unassembled WGS sequence"/>
</dbReference>
<dbReference type="PANTHER" id="PTHR44140">
    <property type="entry name" value="LD25575P"/>
    <property type="match status" value="1"/>
</dbReference>
<dbReference type="InterPro" id="IPR036291">
    <property type="entry name" value="NAD(P)-bd_dom_sf"/>
</dbReference>
<keyword evidence="2" id="KW-0732">Signal</keyword>
<dbReference type="AlphaFoldDB" id="K0SGU6"/>
<keyword evidence="3" id="KW-0256">Endoplasmic reticulum</keyword>
<evidence type="ECO:0000259" key="5">
    <source>
        <dbReference type="PROSITE" id="PS50076"/>
    </source>
</evidence>
<dbReference type="CDD" id="cd06257">
    <property type="entry name" value="DnaJ"/>
    <property type="match status" value="1"/>
</dbReference>
<comment type="subcellular location">
    <subcellularLocation>
        <location evidence="1">Endoplasmic reticulum</location>
    </subcellularLocation>
</comment>
<dbReference type="OrthoDB" id="37659at2759"/>
<evidence type="ECO:0000313" key="7">
    <source>
        <dbReference type="Proteomes" id="UP000266841"/>
    </source>
</evidence>
<feature type="non-terminal residue" evidence="6">
    <location>
        <position position="1"/>
    </location>
</feature>
<dbReference type="InterPro" id="IPR001623">
    <property type="entry name" value="DnaJ_domain"/>
</dbReference>
<keyword evidence="7" id="KW-1185">Reference proteome</keyword>
<evidence type="ECO:0000313" key="6">
    <source>
        <dbReference type="EMBL" id="EJK64179.1"/>
    </source>
</evidence>
<dbReference type="GO" id="GO:0034975">
    <property type="term" value="P:protein folding in endoplasmic reticulum"/>
    <property type="evidence" value="ECO:0007669"/>
    <property type="project" value="TreeGrafter"/>
</dbReference>
<feature type="compositionally biased region" description="Low complexity" evidence="4">
    <location>
        <begin position="133"/>
        <end position="143"/>
    </location>
</feature>
<dbReference type="EMBL" id="AGNL01017553">
    <property type="protein sequence ID" value="EJK64179.1"/>
    <property type="molecule type" value="Genomic_DNA"/>
</dbReference>
<comment type="caution">
    <text evidence="6">The sequence shown here is derived from an EMBL/GenBank/DDBJ whole genome shotgun (WGS) entry which is preliminary data.</text>
</comment>
<dbReference type="InterPro" id="IPR051727">
    <property type="entry name" value="DnaJ_C3_Co-chaperones"/>
</dbReference>
<evidence type="ECO:0000256" key="2">
    <source>
        <dbReference type="ARBA" id="ARBA00022729"/>
    </source>
</evidence>
<dbReference type="Gene3D" id="1.10.287.110">
    <property type="entry name" value="DnaJ domain"/>
    <property type="match status" value="1"/>
</dbReference>
<reference evidence="6 7" key="1">
    <citation type="journal article" date="2012" name="Genome Biol.">
        <title>Genome and low-iron response of an oceanic diatom adapted to chronic iron limitation.</title>
        <authorList>
            <person name="Lommer M."/>
            <person name="Specht M."/>
            <person name="Roy A.S."/>
            <person name="Kraemer L."/>
            <person name="Andreson R."/>
            <person name="Gutowska M.A."/>
            <person name="Wolf J."/>
            <person name="Bergner S.V."/>
            <person name="Schilhabel M.B."/>
            <person name="Klostermeier U.C."/>
            <person name="Beiko R.G."/>
            <person name="Rosenstiel P."/>
            <person name="Hippler M."/>
            <person name="Laroche J."/>
        </authorList>
    </citation>
    <scope>NUCLEOTIDE SEQUENCE [LARGE SCALE GENOMIC DNA]</scope>
    <source>
        <strain evidence="6 7">CCMP1005</strain>
    </source>
</reference>
<evidence type="ECO:0000256" key="3">
    <source>
        <dbReference type="ARBA" id="ARBA00022824"/>
    </source>
</evidence>
<gene>
    <name evidence="6" type="ORF">THAOC_15112</name>
</gene>
<protein>
    <recommendedName>
        <fullName evidence="5">J domain-containing protein</fullName>
    </recommendedName>
</protein>
<dbReference type="SUPFAM" id="SSF46565">
    <property type="entry name" value="Chaperone J-domain"/>
    <property type="match status" value="1"/>
</dbReference>
<proteinExistence type="predicted"/>